<evidence type="ECO:0000256" key="8">
    <source>
        <dbReference type="ARBA" id="ARBA00023319"/>
    </source>
</evidence>
<evidence type="ECO:0000256" key="4">
    <source>
        <dbReference type="ARBA" id="ARBA00022989"/>
    </source>
</evidence>
<evidence type="ECO:0000256" key="10">
    <source>
        <dbReference type="SAM" id="Phobius"/>
    </source>
</evidence>
<keyword evidence="4 10" id="KW-1133">Transmembrane helix</keyword>
<dbReference type="InterPro" id="IPR007110">
    <property type="entry name" value="Ig-like_dom"/>
</dbReference>
<dbReference type="GO" id="GO:0055013">
    <property type="term" value="P:cardiac muscle cell development"/>
    <property type="evidence" value="ECO:0007669"/>
    <property type="project" value="UniProtKB-ARBA"/>
</dbReference>
<evidence type="ECO:0000256" key="9">
    <source>
        <dbReference type="SAM" id="MobiDB-lite"/>
    </source>
</evidence>
<comment type="caution">
    <text evidence="12">The sequence shown here is derived from an EMBL/GenBank/DDBJ whole genome shotgun (WGS) entry which is preliminary data.</text>
</comment>
<dbReference type="Pfam" id="PF13927">
    <property type="entry name" value="Ig_3"/>
    <property type="match status" value="3"/>
</dbReference>
<keyword evidence="7" id="KW-0325">Glycoprotein</keyword>
<dbReference type="InterPro" id="IPR009138">
    <property type="entry name" value="Neural_cell_adh"/>
</dbReference>
<dbReference type="InterPro" id="IPR013783">
    <property type="entry name" value="Ig-like_fold"/>
</dbReference>
<feature type="compositionally biased region" description="Polar residues" evidence="9">
    <location>
        <begin position="592"/>
        <end position="616"/>
    </location>
</feature>
<dbReference type="InterPro" id="IPR013098">
    <property type="entry name" value="Ig_I-set"/>
</dbReference>
<dbReference type="InterPro" id="IPR003599">
    <property type="entry name" value="Ig_sub"/>
</dbReference>
<keyword evidence="8" id="KW-0393">Immunoglobulin domain</keyword>
<evidence type="ECO:0000256" key="7">
    <source>
        <dbReference type="ARBA" id="ARBA00023180"/>
    </source>
</evidence>
<dbReference type="InterPro" id="IPR003598">
    <property type="entry name" value="Ig_sub2"/>
</dbReference>
<dbReference type="PANTHER" id="PTHR10075">
    <property type="entry name" value="BASIGIN RELATED"/>
    <property type="match status" value="1"/>
</dbReference>
<evidence type="ECO:0000259" key="11">
    <source>
        <dbReference type="PROSITE" id="PS50835"/>
    </source>
</evidence>
<accession>A0ABD1IYE2</accession>
<evidence type="ECO:0000256" key="5">
    <source>
        <dbReference type="ARBA" id="ARBA00023136"/>
    </source>
</evidence>
<keyword evidence="13" id="KW-1185">Reference proteome</keyword>
<dbReference type="InterPro" id="IPR036179">
    <property type="entry name" value="Ig-like_dom_sf"/>
</dbReference>
<feature type="domain" description="Ig-like" evidence="11">
    <location>
        <begin position="11"/>
        <end position="101"/>
    </location>
</feature>
<dbReference type="FunFam" id="2.60.40.10:FF:000032">
    <property type="entry name" value="palladin isoform X1"/>
    <property type="match status" value="1"/>
</dbReference>
<feature type="domain" description="Ig-like" evidence="11">
    <location>
        <begin position="398"/>
        <end position="484"/>
    </location>
</feature>
<evidence type="ECO:0000256" key="6">
    <source>
        <dbReference type="ARBA" id="ARBA00023157"/>
    </source>
</evidence>
<dbReference type="GO" id="GO:0005886">
    <property type="term" value="C:plasma membrane"/>
    <property type="evidence" value="ECO:0007669"/>
    <property type="project" value="UniProtKB-ARBA"/>
</dbReference>
<evidence type="ECO:0000256" key="3">
    <source>
        <dbReference type="ARBA" id="ARBA00022729"/>
    </source>
</evidence>
<feature type="domain" description="Ig-like" evidence="11">
    <location>
        <begin position="211"/>
        <end position="292"/>
    </location>
</feature>
<dbReference type="GO" id="GO:0003007">
    <property type="term" value="P:heart morphogenesis"/>
    <property type="evidence" value="ECO:0007669"/>
    <property type="project" value="UniProtKB-ARBA"/>
</dbReference>
<evidence type="ECO:0000313" key="13">
    <source>
        <dbReference type="Proteomes" id="UP001591681"/>
    </source>
</evidence>
<feature type="transmembrane region" description="Helical" evidence="10">
    <location>
        <begin position="794"/>
        <end position="817"/>
    </location>
</feature>
<dbReference type="Pfam" id="PF07679">
    <property type="entry name" value="I-set"/>
    <property type="match status" value="2"/>
</dbReference>
<dbReference type="SMART" id="SM00408">
    <property type="entry name" value="IGc2"/>
    <property type="match status" value="6"/>
</dbReference>
<dbReference type="SMART" id="SM00409">
    <property type="entry name" value="IG"/>
    <property type="match status" value="6"/>
</dbReference>
<reference evidence="12 13" key="1">
    <citation type="submission" date="2024-09" db="EMBL/GenBank/DDBJ databases">
        <title>A chromosome-level genome assembly of Gray's grenadier anchovy, Coilia grayii.</title>
        <authorList>
            <person name="Fu Z."/>
        </authorList>
    </citation>
    <scope>NUCLEOTIDE SEQUENCE [LARGE SCALE GENOMIC DNA]</scope>
    <source>
        <strain evidence="12">G4</strain>
        <tissue evidence="12">Muscle</tissue>
    </source>
</reference>
<feature type="domain" description="Ig-like" evidence="11">
    <location>
        <begin position="489"/>
        <end position="575"/>
    </location>
</feature>
<keyword evidence="2 10" id="KW-0812">Transmembrane</keyword>
<evidence type="ECO:0000256" key="2">
    <source>
        <dbReference type="ARBA" id="ARBA00022692"/>
    </source>
</evidence>
<sequence>MTISNFLLSLTEFSALPEDSIGVLNQPLMLHCAAYDSSLQEMLPVSWEKELSGTSVALSSKMHQMPNGSLLFIQLREEDLGTYTCSARTDSNNIKTTVSIYKADIGDVFFSPLSQTVREGDVVFLQCVSGDSSPTAHITWLKDGMPINRGSQIQGQYGGGEERKTSGTLKLQQVSKEDEGVYVCVTHNPLLNISKTSNMATLTVSDTNITLKIVQGPENTTVPVGAKAVFHCSVWGLPDPEVLWFKDGRSVGNDSHQSLNHNGQLLIIRNVLGKDEGFYHCEVKNEKDLVTSKPAYLLPAVMEWTFQREPANVTVRRGDAATLVCRPPTSRPPATVNWFKNNWLLTPASHISIEPNGDLLFHSVKDLDRGTYFCRASNSYLPRDVTSRKVYLEVLAPPSVSVWPSVMTAPLGAEVVIRCRVSGHPAPFIMWAKQGHSVMTGGKITVGVRNATLFIASVRRYDEGTYTCKAFNSMGQDERAATLRVADSPVIMLFQKSISSVLGSTVSLPCGAIGDPPITYTWTRGHLRTLPTSLPGHIDDNGTLHLFDVHWDAAGEYHCTAENWAGRDQQSTILSIYAEDHHPDEEIRTTLPLKNTSQQHSTGLNQSSVSKTESNNNSYVTKSGNWIFHNIQHLSTKDSPTNYYTVPSDIATPFTSSPTSESLEYAKLKQSTSHSVDDASELSSFIFKPVVPTQTLQPNVVHTLTQSPKPHVGDSVSAVQLSHIHLSTSTLQTPRDQASSKYLNTKSSLLNTHAPSSFMLSAVPPTQTFSHMTNPSTEFSPPPPSYPLLEKHDIPIVVGVGVSLAFIFITMAFYSLVQKNDSTAPPVRGAQRNFGIPPRHEHLVTRRTYDNRAFEDDNLVAVIEQSPNISDTRAQTSTHNTSTLMMKPICSILDEVSAHKDLPVIVETHQAQQSISEEDASHENKISI</sequence>
<keyword evidence="3" id="KW-0732">Signal</keyword>
<comment type="subcellular location">
    <subcellularLocation>
        <location evidence="1">Membrane</location>
        <topology evidence="1">Single-pass membrane protein</topology>
    </subcellularLocation>
</comment>
<dbReference type="FunFam" id="2.60.40.10:FF:000107">
    <property type="entry name" value="Myosin, light chain kinase a"/>
    <property type="match status" value="1"/>
</dbReference>
<dbReference type="Proteomes" id="UP001591681">
    <property type="component" value="Unassembled WGS sequence"/>
</dbReference>
<dbReference type="CDD" id="cd00096">
    <property type="entry name" value="Ig"/>
    <property type="match status" value="1"/>
</dbReference>
<proteinExistence type="predicted"/>
<dbReference type="PRINTS" id="PR01838">
    <property type="entry name" value="NCAMFAMILY"/>
</dbReference>
<evidence type="ECO:0000256" key="1">
    <source>
        <dbReference type="ARBA" id="ARBA00004167"/>
    </source>
</evidence>
<keyword evidence="5 10" id="KW-0472">Membrane</keyword>
<organism evidence="12 13">
    <name type="scientific">Coilia grayii</name>
    <name type="common">Gray's grenadier anchovy</name>
    <dbReference type="NCBI Taxonomy" id="363190"/>
    <lineage>
        <taxon>Eukaryota</taxon>
        <taxon>Metazoa</taxon>
        <taxon>Chordata</taxon>
        <taxon>Craniata</taxon>
        <taxon>Vertebrata</taxon>
        <taxon>Euteleostomi</taxon>
        <taxon>Actinopterygii</taxon>
        <taxon>Neopterygii</taxon>
        <taxon>Teleostei</taxon>
        <taxon>Clupei</taxon>
        <taxon>Clupeiformes</taxon>
        <taxon>Clupeoidei</taxon>
        <taxon>Engraulidae</taxon>
        <taxon>Coilinae</taxon>
        <taxon>Coilia</taxon>
    </lineage>
</organism>
<feature type="region of interest" description="Disordered" evidence="9">
    <location>
        <begin position="590"/>
        <end position="616"/>
    </location>
</feature>
<dbReference type="PROSITE" id="PS50835">
    <property type="entry name" value="IG_LIKE"/>
    <property type="match status" value="6"/>
</dbReference>
<dbReference type="AlphaFoldDB" id="A0ABD1IYE2"/>
<dbReference type="SUPFAM" id="SSF48726">
    <property type="entry name" value="Immunoglobulin"/>
    <property type="match status" value="6"/>
</dbReference>
<protein>
    <recommendedName>
        <fullName evidence="11">Ig-like domain-containing protein</fullName>
    </recommendedName>
</protein>
<dbReference type="Gene3D" id="2.60.40.10">
    <property type="entry name" value="Immunoglobulins"/>
    <property type="match status" value="6"/>
</dbReference>
<dbReference type="PANTHER" id="PTHR10075:SF103">
    <property type="entry name" value="ROUNDABOUT HOMOLOG 4"/>
    <property type="match status" value="1"/>
</dbReference>
<dbReference type="EMBL" id="JBHFQA010000022">
    <property type="protein sequence ID" value="KAL2079644.1"/>
    <property type="molecule type" value="Genomic_DNA"/>
</dbReference>
<keyword evidence="6" id="KW-1015">Disulfide bond</keyword>
<name>A0ABD1IYE2_9TELE</name>
<feature type="domain" description="Ig-like" evidence="11">
    <location>
        <begin position="299"/>
        <end position="386"/>
    </location>
</feature>
<evidence type="ECO:0000313" key="12">
    <source>
        <dbReference type="EMBL" id="KAL2079644.1"/>
    </source>
</evidence>
<feature type="domain" description="Ig-like" evidence="11">
    <location>
        <begin position="106"/>
        <end position="203"/>
    </location>
</feature>
<gene>
    <name evidence="12" type="ORF">ACEWY4_025388</name>
</gene>